<dbReference type="PANTHER" id="PTHR18964:SF149">
    <property type="entry name" value="BIFUNCTIONAL UDP-N-ACETYLGLUCOSAMINE 2-EPIMERASE_N-ACETYLMANNOSAMINE KINASE"/>
    <property type="match status" value="1"/>
</dbReference>
<keyword evidence="3" id="KW-0812">Transmembrane</keyword>
<feature type="transmembrane region" description="Helical" evidence="3">
    <location>
        <begin position="294"/>
        <end position="314"/>
    </location>
</feature>
<dbReference type="Pfam" id="PF00480">
    <property type="entry name" value="ROK"/>
    <property type="match status" value="1"/>
</dbReference>
<evidence type="ECO:0000256" key="1">
    <source>
        <dbReference type="ARBA" id="ARBA00006479"/>
    </source>
</evidence>
<evidence type="ECO:0000256" key="2">
    <source>
        <dbReference type="SAM" id="MobiDB-lite"/>
    </source>
</evidence>
<feature type="region of interest" description="Disordered" evidence="2">
    <location>
        <begin position="13"/>
        <end position="38"/>
    </location>
</feature>
<evidence type="ECO:0000313" key="5">
    <source>
        <dbReference type="Proteomes" id="UP001072034"/>
    </source>
</evidence>
<dbReference type="Proteomes" id="UP001072034">
    <property type="component" value="Unassembled WGS sequence"/>
</dbReference>
<keyword evidence="3" id="KW-1133">Transmembrane helix</keyword>
<protein>
    <submittedName>
        <fullName evidence="4">ROK family protein</fullName>
    </submittedName>
</protein>
<dbReference type="InterPro" id="IPR000600">
    <property type="entry name" value="ROK"/>
</dbReference>
<organism evidence="4 5">
    <name type="scientific">Actinomyces israelii</name>
    <dbReference type="NCBI Taxonomy" id="1659"/>
    <lineage>
        <taxon>Bacteria</taxon>
        <taxon>Bacillati</taxon>
        <taxon>Actinomycetota</taxon>
        <taxon>Actinomycetes</taxon>
        <taxon>Actinomycetales</taxon>
        <taxon>Actinomycetaceae</taxon>
        <taxon>Actinomyces</taxon>
    </lineage>
</organism>
<dbReference type="InterPro" id="IPR043129">
    <property type="entry name" value="ATPase_NBD"/>
</dbReference>
<keyword evidence="3" id="KW-0472">Membrane</keyword>
<keyword evidence="5" id="KW-1185">Reference proteome</keyword>
<evidence type="ECO:0000313" key="4">
    <source>
        <dbReference type="EMBL" id="MCZ0858484.1"/>
    </source>
</evidence>
<comment type="similarity">
    <text evidence="1">Belongs to the ROK (NagC/XylR) family.</text>
</comment>
<sequence>MTLTVPIEHIGSLRRQRDTRPPGIGTLPRSTSSSVFTPTTRTGFTIGVDVGGTKVAYGLFNGERELTSRVQVPADPSASPEEFLDSIVGTCRALAEDQGLTIDELRGIGIGMPSYVLYEEGRIIKTANLPLLHDVPARSYLRAALGGSVRVLIDNDAHTGALAEHRHGAGRGFRHMLYCPVSTGISSGIIINNDLFRGRYGWAGESGHMIVTPGEGIECGCGNRGCLMSYCSGSMIVKHVRARLEAGAASMMPELAGGAQNITARTLEEAWDADDELARWAVEQMARYMAVWTYNLYVLLNINCFVFGGGLLNFGDRLFPRVRELFDAYNDNDMPVYFKEAELGNDFGIIGAAELMFQ</sequence>
<feature type="compositionally biased region" description="Polar residues" evidence="2">
    <location>
        <begin position="28"/>
        <end position="38"/>
    </location>
</feature>
<proteinExistence type="inferred from homology"/>
<dbReference type="Gene3D" id="3.30.420.40">
    <property type="match status" value="2"/>
</dbReference>
<dbReference type="PANTHER" id="PTHR18964">
    <property type="entry name" value="ROK (REPRESSOR, ORF, KINASE) FAMILY"/>
    <property type="match status" value="1"/>
</dbReference>
<dbReference type="SUPFAM" id="SSF53067">
    <property type="entry name" value="Actin-like ATPase domain"/>
    <property type="match status" value="1"/>
</dbReference>
<dbReference type="RefSeq" id="WP_268917860.1">
    <property type="nucleotide sequence ID" value="NZ_CP124548.1"/>
</dbReference>
<evidence type="ECO:0000256" key="3">
    <source>
        <dbReference type="SAM" id="Phobius"/>
    </source>
</evidence>
<gene>
    <name evidence="4" type="ORF">OHJ16_10560</name>
</gene>
<name>A0ABT4IAV1_9ACTO</name>
<dbReference type="EMBL" id="JAPTMY010000023">
    <property type="protein sequence ID" value="MCZ0858484.1"/>
    <property type="molecule type" value="Genomic_DNA"/>
</dbReference>
<comment type="caution">
    <text evidence="4">The sequence shown here is derived from an EMBL/GenBank/DDBJ whole genome shotgun (WGS) entry which is preliminary data.</text>
</comment>
<accession>A0ABT4IAV1</accession>
<reference evidence="4" key="1">
    <citation type="submission" date="2022-10" db="EMBL/GenBank/DDBJ databases">
        <title>Genome sequence of Actinomyces israelii ATCC 10048.</title>
        <authorList>
            <person name="Watt R.M."/>
            <person name="Tong W.M."/>
        </authorList>
    </citation>
    <scope>NUCLEOTIDE SEQUENCE</scope>
    <source>
        <strain evidence="4">ATCC 10048</strain>
    </source>
</reference>